<evidence type="ECO:0000256" key="3">
    <source>
        <dbReference type="ARBA" id="ARBA00023054"/>
    </source>
</evidence>
<keyword evidence="6" id="KW-1133">Transmembrane helix</keyword>
<dbReference type="Pfam" id="PF25990">
    <property type="entry name" value="Beta-barrel_YknX"/>
    <property type="match status" value="1"/>
</dbReference>
<keyword evidence="3 4" id="KW-0175">Coiled coil</keyword>
<proteinExistence type="inferred from homology"/>
<evidence type="ECO:0000256" key="1">
    <source>
        <dbReference type="ARBA" id="ARBA00004196"/>
    </source>
</evidence>
<feature type="region of interest" description="Disordered" evidence="5">
    <location>
        <begin position="446"/>
        <end position="491"/>
    </location>
</feature>
<evidence type="ECO:0000259" key="7">
    <source>
        <dbReference type="Pfam" id="PF25917"/>
    </source>
</evidence>
<feature type="domain" description="Multidrug resistance protein MdtA-like barrel-sandwich hybrid" evidence="7">
    <location>
        <begin position="85"/>
        <end position="242"/>
    </location>
</feature>
<keyword evidence="10" id="KW-1185">Reference proteome</keyword>
<dbReference type="PANTHER" id="PTHR32347:SF14">
    <property type="entry name" value="EFFLUX SYSTEM COMPONENT YKNX-RELATED"/>
    <property type="match status" value="1"/>
</dbReference>
<accession>A0A5C6TUG5</accession>
<protein>
    <submittedName>
        <fullName evidence="9">Efflux RND transporter periplasmic adaptor subunit</fullName>
    </submittedName>
</protein>
<gene>
    <name evidence="9" type="ORF">FRZ32_09440</name>
</gene>
<dbReference type="EMBL" id="VOQQ01000001">
    <property type="protein sequence ID" value="TXC63859.1"/>
    <property type="molecule type" value="Genomic_DNA"/>
</dbReference>
<comment type="similarity">
    <text evidence="2">Belongs to the membrane fusion protein (MFP) (TC 8.A.1) family.</text>
</comment>
<dbReference type="InterPro" id="IPR006143">
    <property type="entry name" value="RND_pump_MFP"/>
</dbReference>
<evidence type="ECO:0000313" key="9">
    <source>
        <dbReference type="EMBL" id="TXC63859.1"/>
    </source>
</evidence>
<dbReference type="RefSeq" id="WP_147043267.1">
    <property type="nucleotide sequence ID" value="NZ_BAABIR010000004.1"/>
</dbReference>
<dbReference type="PANTHER" id="PTHR32347">
    <property type="entry name" value="EFFLUX SYSTEM COMPONENT YKNX-RELATED"/>
    <property type="match status" value="1"/>
</dbReference>
<organism evidence="9 10">
    <name type="scientific">Allosphingosinicella ginsenosidimutans</name>
    <dbReference type="NCBI Taxonomy" id="1176539"/>
    <lineage>
        <taxon>Bacteria</taxon>
        <taxon>Pseudomonadati</taxon>
        <taxon>Pseudomonadota</taxon>
        <taxon>Alphaproteobacteria</taxon>
        <taxon>Sphingomonadales</taxon>
        <taxon>Sphingomonadaceae</taxon>
        <taxon>Allosphingosinicella</taxon>
    </lineage>
</organism>
<dbReference type="GO" id="GO:0016020">
    <property type="term" value="C:membrane"/>
    <property type="evidence" value="ECO:0007669"/>
    <property type="project" value="InterPro"/>
</dbReference>
<dbReference type="Gene3D" id="2.40.30.170">
    <property type="match status" value="1"/>
</dbReference>
<dbReference type="AlphaFoldDB" id="A0A5C6TUG5"/>
<feature type="domain" description="YknX-like beta-barrel" evidence="8">
    <location>
        <begin position="253"/>
        <end position="341"/>
    </location>
</feature>
<evidence type="ECO:0000259" key="8">
    <source>
        <dbReference type="Pfam" id="PF25990"/>
    </source>
</evidence>
<dbReference type="NCBIfam" id="TIGR01730">
    <property type="entry name" value="RND_mfp"/>
    <property type="match status" value="1"/>
</dbReference>
<dbReference type="Gene3D" id="1.10.287.470">
    <property type="entry name" value="Helix hairpin bin"/>
    <property type="match status" value="1"/>
</dbReference>
<dbReference type="Gene3D" id="2.40.420.20">
    <property type="match status" value="1"/>
</dbReference>
<evidence type="ECO:0000256" key="5">
    <source>
        <dbReference type="SAM" id="MobiDB-lite"/>
    </source>
</evidence>
<feature type="region of interest" description="Disordered" evidence="5">
    <location>
        <begin position="1"/>
        <end position="20"/>
    </location>
</feature>
<evidence type="ECO:0000256" key="6">
    <source>
        <dbReference type="SAM" id="Phobius"/>
    </source>
</evidence>
<evidence type="ECO:0000256" key="2">
    <source>
        <dbReference type="ARBA" id="ARBA00009477"/>
    </source>
</evidence>
<feature type="compositionally biased region" description="Gly residues" evidence="5">
    <location>
        <begin position="475"/>
        <end position="491"/>
    </location>
</feature>
<dbReference type="OrthoDB" id="9791520at2"/>
<sequence length="491" mass="50439">MTDTTATGGQKPDNETLDEFLGAPPRRPWWRRPTTIVGAVILVAVLLLLSRCFAGEGEAGYATEKATRGNLTVSVSATGNLAPTNQVEVGSEQSGIITQVFVDNNDRVTRGQPLARLDTSRLQDAVTQAQAGLAAAQAGVATAEASAAQARADLARQEEVWRVSNHRVPSETELDAARAENRRQQAAVRSASANVQTARAQLASAQTNLSKATIYSPVTGVVLSRQIDPGQTVAASFQAPVLFTIAEDLSQMKLEVKVDEADVGQVRAGQRATFTVDAYPGRTFPATVTRIDVGANATNATTSTGTSAASGAAGVVAYTAVLAVQNPELILRPGMTATADIVTTERQNVLLVPNAALRFSPGRDAAAGGGRSGVTSVLIPRGGRRGMGNRPAREATIGRGSRQTVYVLGADGTPSPVSVVVGETNGAETEITGGDLREGMEVITSRLAAGQSSRKGGGNRRRGNGQGGDQAATPAGGGGQRRGGGGGPNGG</sequence>
<dbReference type="InterPro" id="IPR058625">
    <property type="entry name" value="MdtA-like_BSH"/>
</dbReference>
<dbReference type="Pfam" id="PF25917">
    <property type="entry name" value="BSH_RND"/>
    <property type="match status" value="1"/>
</dbReference>
<dbReference type="InterPro" id="IPR050465">
    <property type="entry name" value="UPF0194_transport"/>
</dbReference>
<feature type="coiled-coil region" evidence="4">
    <location>
        <begin position="140"/>
        <end position="208"/>
    </location>
</feature>
<dbReference type="GO" id="GO:0022857">
    <property type="term" value="F:transmembrane transporter activity"/>
    <property type="evidence" value="ECO:0007669"/>
    <property type="project" value="InterPro"/>
</dbReference>
<keyword evidence="6" id="KW-0472">Membrane</keyword>
<reference evidence="9 10" key="1">
    <citation type="journal article" date="2015" name="J. Microbiol.">
        <title>Sphingosinicella ginsenosidimutans sp. nov., with ginsenoside converting activity.</title>
        <authorList>
            <person name="Kim J.K."/>
            <person name="Kang M.S."/>
            <person name="Park S.C."/>
            <person name="Kim K.M."/>
            <person name="Choi K."/>
            <person name="Yoon M.H."/>
            <person name="Im W.T."/>
        </authorList>
    </citation>
    <scope>NUCLEOTIDE SEQUENCE [LARGE SCALE GENOMIC DNA]</scope>
    <source>
        <strain evidence="9 10">BS-11</strain>
    </source>
</reference>
<dbReference type="GO" id="GO:0030313">
    <property type="term" value="C:cell envelope"/>
    <property type="evidence" value="ECO:0007669"/>
    <property type="project" value="UniProtKB-SubCell"/>
</dbReference>
<dbReference type="Proteomes" id="UP000321249">
    <property type="component" value="Unassembled WGS sequence"/>
</dbReference>
<dbReference type="Gene3D" id="2.40.50.100">
    <property type="match status" value="1"/>
</dbReference>
<comment type="caution">
    <text evidence="9">The sequence shown here is derived from an EMBL/GenBank/DDBJ whole genome shotgun (WGS) entry which is preliminary data.</text>
</comment>
<dbReference type="SUPFAM" id="SSF111369">
    <property type="entry name" value="HlyD-like secretion proteins"/>
    <property type="match status" value="1"/>
</dbReference>
<keyword evidence="6" id="KW-0812">Transmembrane</keyword>
<evidence type="ECO:0000256" key="4">
    <source>
        <dbReference type="SAM" id="Coils"/>
    </source>
</evidence>
<feature type="region of interest" description="Disordered" evidence="5">
    <location>
        <begin position="363"/>
        <end position="394"/>
    </location>
</feature>
<evidence type="ECO:0000313" key="10">
    <source>
        <dbReference type="Proteomes" id="UP000321249"/>
    </source>
</evidence>
<feature type="transmembrane region" description="Helical" evidence="6">
    <location>
        <begin position="29"/>
        <end position="49"/>
    </location>
</feature>
<name>A0A5C6TUG5_9SPHN</name>
<comment type="subcellular location">
    <subcellularLocation>
        <location evidence="1">Cell envelope</location>
    </subcellularLocation>
</comment>
<dbReference type="InterPro" id="IPR058636">
    <property type="entry name" value="Beta-barrel_YknX"/>
</dbReference>